<comment type="similarity">
    <text evidence="2">Belongs to the TRAFAC class translation factor GTPase superfamily. Classic translation factor GTPase family. IF-2 subfamily.</text>
</comment>
<dbReference type="FunFam" id="2.40.30.10:FF:000008">
    <property type="entry name" value="Translation initiation factor IF-2"/>
    <property type="match status" value="1"/>
</dbReference>
<dbReference type="EMBL" id="JAIHNG010000046">
    <property type="protein sequence ID" value="KAI5965081.1"/>
    <property type="molecule type" value="Genomic_DNA"/>
</dbReference>
<evidence type="ECO:0000256" key="8">
    <source>
        <dbReference type="ARBA" id="ARBA00023134"/>
    </source>
</evidence>
<dbReference type="GeneID" id="76148933"/>
<feature type="region of interest" description="Disordered" evidence="11">
    <location>
        <begin position="144"/>
        <end position="172"/>
    </location>
</feature>
<dbReference type="PANTHER" id="PTHR43381:SF20">
    <property type="entry name" value="TRANSLATION INITIATION FACTOR IF-2, MITOCHONDRIAL"/>
    <property type="match status" value="1"/>
</dbReference>
<dbReference type="InterPro" id="IPR000178">
    <property type="entry name" value="TF_IF2_bacterial-like"/>
</dbReference>
<dbReference type="CDD" id="cd03692">
    <property type="entry name" value="mtIF2_IVc"/>
    <property type="match status" value="1"/>
</dbReference>
<evidence type="ECO:0000256" key="2">
    <source>
        <dbReference type="ARBA" id="ARBA00007733"/>
    </source>
</evidence>
<protein>
    <recommendedName>
        <fullName evidence="10">Translation initiation factor IF-2, mitochondrial</fullName>
    </recommendedName>
</protein>
<evidence type="ECO:0000256" key="4">
    <source>
        <dbReference type="ARBA" id="ARBA00022741"/>
    </source>
</evidence>
<dbReference type="PANTHER" id="PTHR43381">
    <property type="entry name" value="TRANSLATION INITIATION FACTOR IF-2-RELATED"/>
    <property type="match status" value="1"/>
</dbReference>
<keyword evidence="3" id="KW-0396">Initiation factor</keyword>
<proteinExistence type="inferred from homology"/>
<dbReference type="FunFam" id="3.40.50.10050:FF:000001">
    <property type="entry name" value="Translation initiation factor IF-2"/>
    <property type="match status" value="1"/>
</dbReference>
<dbReference type="InterPro" id="IPR006847">
    <property type="entry name" value="IF2_N"/>
</dbReference>
<dbReference type="Pfam" id="PF11987">
    <property type="entry name" value="IF-2"/>
    <property type="match status" value="1"/>
</dbReference>
<dbReference type="InterPro" id="IPR027417">
    <property type="entry name" value="P-loop_NTPase"/>
</dbReference>
<evidence type="ECO:0000256" key="7">
    <source>
        <dbReference type="ARBA" id="ARBA00023128"/>
    </source>
</evidence>
<comment type="subcellular location">
    <subcellularLocation>
        <location evidence="1">Mitochondrion</location>
    </subcellularLocation>
</comment>
<feature type="compositionally biased region" description="Basic residues" evidence="11">
    <location>
        <begin position="57"/>
        <end position="67"/>
    </location>
</feature>
<evidence type="ECO:0000313" key="13">
    <source>
        <dbReference type="EMBL" id="KAI5965081.1"/>
    </source>
</evidence>
<reference evidence="13 14" key="1">
    <citation type="journal article" date="2022" name="DNA Res.">
        <title>Genome analysis of five recently described species of the CUG-Ser clade uncovers Candida theae as a new hybrid lineage with pathogenic potential in the Candida parapsilosis species complex.</title>
        <authorList>
            <person name="Mixao V."/>
            <person name="Del Olmo V."/>
            <person name="Hegedusova E."/>
            <person name="Saus E."/>
            <person name="Pryszcz L."/>
            <person name="Cillingova A."/>
            <person name="Nosek J."/>
            <person name="Gabaldon T."/>
        </authorList>
    </citation>
    <scope>NUCLEOTIDE SEQUENCE [LARGE SCALE GENOMIC DNA]</scope>
    <source>
        <strain evidence="13 14">CBS 12239</strain>
    </source>
</reference>
<dbReference type="GO" id="GO:0005739">
    <property type="term" value="C:mitochondrion"/>
    <property type="evidence" value="ECO:0007669"/>
    <property type="project" value="UniProtKB-SubCell"/>
</dbReference>
<dbReference type="InterPro" id="IPR000795">
    <property type="entry name" value="T_Tr_GTP-bd_dom"/>
</dbReference>
<dbReference type="Pfam" id="PF22042">
    <property type="entry name" value="EF-G_D2"/>
    <property type="match status" value="1"/>
</dbReference>
<feature type="domain" description="Tr-type G" evidence="12">
    <location>
        <begin position="260"/>
        <end position="429"/>
    </location>
</feature>
<dbReference type="Gene3D" id="3.40.50.10050">
    <property type="entry name" value="Translation initiation factor IF- 2, domain 3"/>
    <property type="match status" value="1"/>
</dbReference>
<keyword evidence="6" id="KW-0809">Transit peptide</keyword>
<dbReference type="PROSITE" id="PS51722">
    <property type="entry name" value="G_TR_2"/>
    <property type="match status" value="1"/>
</dbReference>
<dbReference type="HAMAP" id="MF_00100_B">
    <property type="entry name" value="IF_2_B"/>
    <property type="match status" value="1"/>
</dbReference>
<sequence length="792" mass="88593">MFHYLLYRQLGNKRLLLTRSYADIINEIRKKSKESAPRINRFAQQYSKPDQKPQGARTRHQQGHKRNGAQPGVHNGPKRSPHRVHHATTHGKSAAPRATAGRHVSKSNGVRDFDKQFVSAPPQLSKEEMERQKMLKYEELRKELAKEEQHDKHQRSDPRHIQQLKKRKVRKVKEQRRPLVKIQLPPFISVSNLATIMQVPLNDVFKKLEGLGFEDIRHSYILDKENAAMVADEYDIEVETVAESDNDLFPEPIKEELLKERPPVVTIMGHVDHGKTTILDYLRKSSIVSGEFGGITQHIGAFSVLTPKSRKKITFLDTPGHAAFLKMRERGAIITDIVILVVAADDSVMPQTIEAIKHAKKAGVPMIVALNKCDKPGVNVDKVLGDLAAHDIDIEDYGGETQTVQVSGKTGLNMDKLEEAIITLSELNDFKAEEKGVAAEGWIIESELVKGMGNVATVLVRRGSLKNGDVIVAGETFCKIRGMKDEKGKVVKVAGPSTPVQIWGWKELPDSGDHIIQAKSEQVAKKVIDHRVARAQQIQASRDIEDINAKRAEEIKEAERLEKIAELKKAGLDSSELENEAQDTKVTKCNYIIKSDVFGSAEAIKESIHELGNEEVQSCVISHSAGAPSDSDLDMAKTFDATIFCFNIKPPKPILQRAEKEKVKIVEHNIIYRLIEQVTDELSSHLKPRIETKILGEVDIKDIFTITQGKSKIKVAGCKVASGVIKRSSDVKVMRGDTEVFKGTLSSLKHVKDDISEARKGNECGLGFHNWTGFEAGDKILVYEEIEHKRYL</sequence>
<evidence type="ECO:0000256" key="10">
    <source>
        <dbReference type="ARBA" id="ARBA00044200"/>
    </source>
</evidence>
<keyword evidence="8" id="KW-0342">GTP-binding</keyword>
<organism evidence="13 14">
    <name type="scientific">Candida theae</name>
    <dbReference type="NCBI Taxonomy" id="1198502"/>
    <lineage>
        <taxon>Eukaryota</taxon>
        <taxon>Fungi</taxon>
        <taxon>Dikarya</taxon>
        <taxon>Ascomycota</taxon>
        <taxon>Saccharomycotina</taxon>
        <taxon>Pichiomycetes</taxon>
        <taxon>Debaryomycetaceae</taxon>
        <taxon>Candida/Lodderomyces clade</taxon>
        <taxon>Candida</taxon>
    </lineage>
</organism>
<dbReference type="SUPFAM" id="SSF50447">
    <property type="entry name" value="Translation proteins"/>
    <property type="match status" value="2"/>
</dbReference>
<dbReference type="RefSeq" id="XP_051610648.1">
    <property type="nucleotide sequence ID" value="XM_051755388.1"/>
</dbReference>
<dbReference type="GO" id="GO:0003743">
    <property type="term" value="F:translation initiation factor activity"/>
    <property type="evidence" value="ECO:0007669"/>
    <property type="project" value="UniProtKB-KW"/>
</dbReference>
<keyword evidence="14" id="KW-1185">Reference proteome</keyword>
<dbReference type="AlphaFoldDB" id="A0AAD5BIQ2"/>
<dbReference type="CDD" id="cd03702">
    <property type="entry name" value="IF2_mtIF2_II"/>
    <property type="match status" value="1"/>
</dbReference>
<dbReference type="CDD" id="cd01887">
    <property type="entry name" value="IF2_eIF5B"/>
    <property type="match status" value="1"/>
</dbReference>
<gene>
    <name evidence="13" type="ORF">KGF57_000874</name>
</gene>
<feature type="compositionally biased region" description="Basic and acidic residues" evidence="11">
    <location>
        <begin position="144"/>
        <end position="160"/>
    </location>
</feature>
<dbReference type="Gene3D" id="2.40.30.10">
    <property type="entry name" value="Translation factors"/>
    <property type="match status" value="2"/>
</dbReference>
<dbReference type="GO" id="GO:0032543">
    <property type="term" value="P:mitochondrial translation"/>
    <property type="evidence" value="ECO:0007669"/>
    <property type="project" value="UniProtKB-ARBA"/>
</dbReference>
<dbReference type="InterPro" id="IPR036925">
    <property type="entry name" value="TIF_IF2_dom3_sf"/>
</dbReference>
<evidence type="ECO:0000256" key="11">
    <source>
        <dbReference type="SAM" id="MobiDB-lite"/>
    </source>
</evidence>
<name>A0AAD5BIQ2_9ASCO</name>
<keyword evidence="7" id="KW-0496">Mitochondrion</keyword>
<keyword evidence="4" id="KW-0547">Nucleotide-binding</keyword>
<comment type="function">
    <text evidence="9">One of the essential components for the initiation of protein synthesis. Protects formylmethionyl-tRNA from spontaneous hydrolysis and promotes its binding to the 30S ribosomal subunits. Also involved in the hydrolysis of GTP during the formation of the 70S ribosomal complex.</text>
</comment>
<dbReference type="NCBIfam" id="TIGR00231">
    <property type="entry name" value="small_GTP"/>
    <property type="match status" value="1"/>
</dbReference>
<evidence type="ECO:0000259" key="12">
    <source>
        <dbReference type="PROSITE" id="PS51722"/>
    </source>
</evidence>
<evidence type="ECO:0000256" key="1">
    <source>
        <dbReference type="ARBA" id="ARBA00004173"/>
    </source>
</evidence>
<dbReference type="FunFam" id="3.40.50.300:FF:000019">
    <property type="entry name" value="Translation initiation factor IF-2"/>
    <property type="match status" value="1"/>
</dbReference>
<keyword evidence="5" id="KW-0648">Protein biosynthesis</keyword>
<dbReference type="FunFam" id="2.40.30.10:FF:000126">
    <property type="entry name" value="Mitochondrial translation initiation factor"/>
    <property type="match status" value="1"/>
</dbReference>
<evidence type="ECO:0000256" key="3">
    <source>
        <dbReference type="ARBA" id="ARBA00022540"/>
    </source>
</evidence>
<feature type="region of interest" description="Disordered" evidence="11">
    <location>
        <begin position="44"/>
        <end position="109"/>
    </location>
</feature>
<dbReference type="InterPro" id="IPR044145">
    <property type="entry name" value="IF2_II"/>
</dbReference>
<evidence type="ECO:0000256" key="6">
    <source>
        <dbReference type="ARBA" id="ARBA00022946"/>
    </source>
</evidence>
<dbReference type="Proteomes" id="UP001204833">
    <property type="component" value="Unassembled WGS sequence"/>
</dbReference>
<dbReference type="GO" id="GO:0005525">
    <property type="term" value="F:GTP binding"/>
    <property type="evidence" value="ECO:0007669"/>
    <property type="project" value="UniProtKB-KW"/>
</dbReference>
<dbReference type="Gene3D" id="3.40.50.300">
    <property type="entry name" value="P-loop containing nucleotide triphosphate hydrolases"/>
    <property type="match status" value="1"/>
</dbReference>
<dbReference type="SUPFAM" id="SSF52540">
    <property type="entry name" value="P-loop containing nucleoside triphosphate hydrolases"/>
    <property type="match status" value="1"/>
</dbReference>
<evidence type="ECO:0000313" key="14">
    <source>
        <dbReference type="Proteomes" id="UP001204833"/>
    </source>
</evidence>
<dbReference type="InterPro" id="IPR005225">
    <property type="entry name" value="Small_GTP-bd"/>
</dbReference>
<accession>A0AAD5BIQ2</accession>
<evidence type="ECO:0000256" key="9">
    <source>
        <dbReference type="ARBA" id="ARBA00025162"/>
    </source>
</evidence>
<dbReference type="GO" id="GO:0003924">
    <property type="term" value="F:GTPase activity"/>
    <property type="evidence" value="ECO:0007669"/>
    <property type="project" value="InterPro"/>
</dbReference>
<feature type="compositionally biased region" description="Basic residues" evidence="11">
    <location>
        <begin position="162"/>
        <end position="172"/>
    </location>
</feature>
<dbReference type="SUPFAM" id="SSF52156">
    <property type="entry name" value="Initiation factor IF2/eIF5b, domain 3"/>
    <property type="match status" value="1"/>
</dbReference>
<dbReference type="InterPro" id="IPR015760">
    <property type="entry name" value="TIF_IF2"/>
</dbReference>
<dbReference type="Pfam" id="PF04760">
    <property type="entry name" value="IF2_N"/>
    <property type="match status" value="1"/>
</dbReference>
<dbReference type="InterPro" id="IPR053905">
    <property type="entry name" value="EF-G-like_DII"/>
</dbReference>
<evidence type="ECO:0000256" key="5">
    <source>
        <dbReference type="ARBA" id="ARBA00022917"/>
    </source>
</evidence>
<dbReference type="InterPro" id="IPR023115">
    <property type="entry name" value="TIF_IF2_dom3"/>
</dbReference>
<dbReference type="InterPro" id="IPR009000">
    <property type="entry name" value="Transl_B-barrel_sf"/>
</dbReference>
<feature type="compositionally biased region" description="Basic residues" evidence="11">
    <location>
        <begin position="76"/>
        <end position="89"/>
    </location>
</feature>
<dbReference type="Pfam" id="PF00009">
    <property type="entry name" value="GTP_EFTU"/>
    <property type="match status" value="1"/>
</dbReference>
<comment type="caution">
    <text evidence="13">The sequence shown here is derived from an EMBL/GenBank/DDBJ whole genome shotgun (WGS) entry which is preliminary data.</text>
</comment>